<organism evidence="2">
    <name type="scientific">Erythrolobus australicus</name>
    <dbReference type="NCBI Taxonomy" id="1077150"/>
    <lineage>
        <taxon>Eukaryota</taxon>
        <taxon>Rhodophyta</taxon>
        <taxon>Bangiophyceae</taxon>
        <taxon>Porphyridiales</taxon>
        <taxon>Porphyridiaceae</taxon>
        <taxon>Erythrolobus</taxon>
    </lineage>
</organism>
<reference evidence="2" key="1">
    <citation type="submission" date="2021-01" db="EMBL/GenBank/DDBJ databases">
        <authorList>
            <person name="Corre E."/>
            <person name="Pelletier E."/>
            <person name="Niang G."/>
            <person name="Scheremetjew M."/>
            <person name="Finn R."/>
            <person name="Kale V."/>
            <person name="Holt S."/>
            <person name="Cochrane G."/>
            <person name="Meng A."/>
            <person name="Brown T."/>
            <person name="Cohen L."/>
        </authorList>
    </citation>
    <scope>NUCLEOTIDE SEQUENCE</scope>
    <source>
        <strain evidence="2">CCMP3124</strain>
    </source>
</reference>
<feature type="transmembrane region" description="Helical" evidence="1">
    <location>
        <begin position="42"/>
        <end position="63"/>
    </location>
</feature>
<dbReference type="AlphaFoldDB" id="A0A7S1TKV3"/>
<feature type="transmembrane region" description="Helical" evidence="1">
    <location>
        <begin position="136"/>
        <end position="153"/>
    </location>
</feature>
<dbReference type="EMBL" id="HBGI01002327">
    <property type="protein sequence ID" value="CAD9239785.1"/>
    <property type="molecule type" value="Transcribed_RNA"/>
</dbReference>
<keyword evidence="1" id="KW-0812">Transmembrane</keyword>
<evidence type="ECO:0000313" key="2">
    <source>
        <dbReference type="EMBL" id="CAD9239785.1"/>
    </source>
</evidence>
<feature type="transmembrane region" description="Helical" evidence="1">
    <location>
        <begin position="69"/>
        <end position="88"/>
    </location>
</feature>
<protein>
    <submittedName>
        <fullName evidence="2">Uncharacterized protein</fullName>
    </submittedName>
</protein>
<name>A0A7S1TKV3_9RHOD</name>
<gene>
    <name evidence="2" type="ORF">EAUS1353_LOCUS1523</name>
</gene>
<keyword evidence="1" id="KW-0472">Membrane</keyword>
<feature type="transmembrane region" description="Helical" evidence="1">
    <location>
        <begin position="180"/>
        <end position="203"/>
    </location>
</feature>
<evidence type="ECO:0000256" key="1">
    <source>
        <dbReference type="SAM" id="Phobius"/>
    </source>
</evidence>
<feature type="transmembrane region" description="Helical" evidence="1">
    <location>
        <begin position="379"/>
        <end position="400"/>
    </location>
</feature>
<sequence>MEESGGHFSKAASGRDAAMLSASEGGDAQDATEGAEMDISMWVRVVTALLVVLHVGGLLVVALTRPLRVALEFGLLSILLAGMMYLVLRRTLSRILQTLFVAPRLEHLRRRAIPAALIASSSLLGFLAAILILITFTAFAIIIGLFAMLILYASEEPDRNKALVTGVTDRIAAETISASALVYVLTLVVSILMALVTEVMRFVLGVSVSGCLHKANSDGLPDAAYSAMIAFISISVGVAAYRNYMLLIFLSNLHARLRLGAFSTLISISFLILSWAFQIAIQIALGFVSVCATVRAFERLRMRHSLARAEAGCASGCKSCLRTSCCCCCCCCMDFPVWPTVVWVPSVISGTYGVAEELFKLHFLNLRAKFTAADFRSGAVFLLLIIIVELIAFAVAASHLNTVKRVLSEHSETDRAYIMSS</sequence>
<keyword evidence="1" id="KW-1133">Transmembrane helix</keyword>
<accession>A0A7S1TKV3</accession>
<feature type="transmembrane region" description="Helical" evidence="1">
    <location>
        <begin position="253"/>
        <end position="273"/>
    </location>
</feature>
<feature type="transmembrane region" description="Helical" evidence="1">
    <location>
        <begin position="223"/>
        <end position="241"/>
    </location>
</feature>
<proteinExistence type="predicted"/>